<keyword evidence="2" id="KW-1185">Reference proteome</keyword>
<dbReference type="EMBL" id="JADQDK010000001">
    <property type="protein sequence ID" value="MBW0136719.1"/>
    <property type="molecule type" value="Genomic_DNA"/>
</dbReference>
<protein>
    <submittedName>
        <fullName evidence="1">SRPBCC family protein</fullName>
    </submittedName>
</protein>
<evidence type="ECO:0000313" key="2">
    <source>
        <dbReference type="Proteomes" id="UP000694287"/>
    </source>
</evidence>
<dbReference type="RefSeq" id="WP_218602447.1">
    <property type="nucleotide sequence ID" value="NZ_JADQDJ010000065.1"/>
</dbReference>
<evidence type="ECO:0000313" key="1">
    <source>
        <dbReference type="EMBL" id="MBW0136719.1"/>
    </source>
</evidence>
<accession>A0ABS6UWU4</accession>
<dbReference type="Proteomes" id="UP000694287">
    <property type="component" value="Unassembled WGS sequence"/>
</dbReference>
<sequence>MIRNVHERTVAAPAERVGALLDRLGGPDDVVWPVPEWPPLVLDRALAVGAQGGHGIIRYRVALHDPGRLVGFAFDPASGLVGVHSFTVEPSGAGRTRVRHVMQARPVGAMRLLWPLAGRWLHDALTESFLDRVEYAVGLRPRPTERWSPWLRVLRRVSGNSTARRGDRTRMAP</sequence>
<name>A0ABS6UWU4_9PSEU</name>
<reference evidence="1 2" key="1">
    <citation type="submission" date="2020-11" db="EMBL/GenBank/DDBJ databases">
        <title>Pseudonocardia abyssalis sp. nov. and Pseudonocardia oceani sp. nov., description and phylogenomic analysis of two novel actinomycetes isolated from the deep Southern Ocean.</title>
        <authorList>
            <person name="Parra J."/>
        </authorList>
    </citation>
    <scope>NUCLEOTIDE SEQUENCE [LARGE SCALE GENOMIC DNA]</scope>
    <source>
        <strain evidence="1 2">KRD-168</strain>
    </source>
</reference>
<dbReference type="InterPro" id="IPR019587">
    <property type="entry name" value="Polyketide_cyclase/dehydratase"/>
</dbReference>
<organism evidence="1 2">
    <name type="scientific">Pseudonocardia abyssalis</name>
    <dbReference type="NCBI Taxonomy" id="2792008"/>
    <lineage>
        <taxon>Bacteria</taxon>
        <taxon>Bacillati</taxon>
        <taxon>Actinomycetota</taxon>
        <taxon>Actinomycetes</taxon>
        <taxon>Pseudonocardiales</taxon>
        <taxon>Pseudonocardiaceae</taxon>
        <taxon>Pseudonocardia</taxon>
    </lineage>
</organism>
<gene>
    <name evidence="1" type="ORF">I4I81_20955</name>
</gene>
<dbReference type="Pfam" id="PF10604">
    <property type="entry name" value="Polyketide_cyc2"/>
    <property type="match status" value="1"/>
</dbReference>
<proteinExistence type="predicted"/>
<comment type="caution">
    <text evidence="1">The sequence shown here is derived from an EMBL/GenBank/DDBJ whole genome shotgun (WGS) entry which is preliminary data.</text>
</comment>